<dbReference type="GO" id="GO:0010291">
    <property type="term" value="F:beta-carotene 3-hydroxylase activity"/>
    <property type="evidence" value="ECO:0007669"/>
    <property type="project" value="TreeGrafter"/>
</dbReference>
<dbReference type="PANTHER" id="PTHR31899">
    <property type="entry name" value="BETA-CAROTENE 3-HYDROXYLASE 1, CHLOROPLASTIC"/>
    <property type="match status" value="1"/>
</dbReference>
<feature type="region of interest" description="Disordered" evidence="4">
    <location>
        <begin position="164"/>
        <end position="187"/>
    </location>
</feature>
<evidence type="ECO:0000256" key="4">
    <source>
        <dbReference type="SAM" id="MobiDB-lite"/>
    </source>
</evidence>
<evidence type="ECO:0000313" key="6">
    <source>
        <dbReference type="EMBL" id="NEX59598.1"/>
    </source>
</evidence>
<accession>A0A6B3SG07</accession>
<comment type="caution">
    <text evidence="6">The sequence shown here is derived from an EMBL/GenBank/DDBJ whole genome shotgun (WGS) entry which is preliminary data.</text>
</comment>
<protein>
    <submittedName>
        <fullName evidence="6">Beta-carotene hydroxylase</fullName>
    </submittedName>
</protein>
<evidence type="ECO:0000256" key="2">
    <source>
        <dbReference type="ARBA" id="ARBA00022746"/>
    </source>
</evidence>
<sequence length="187" mass="21412">MNFHWVLILPVTLVAMEFAVTLFHKHVMHGIGWTWHASHHAPAAQANAGRPSSGWERNDWFAVVFTLATIAFFAVVPPFGALWWVAFGITLYGLLYGILHDGITHRRLAGWGFTWQPRQAYLRRLIAAHRMHHAVHTREDGVSFGFLYAPPVETLKQELKEQLSRQRERSPFAQREPAPGQTTRNIE</sequence>
<keyword evidence="7" id="KW-1185">Reference proteome</keyword>
<reference evidence="6 7" key="1">
    <citation type="submission" date="2020-02" db="EMBL/GenBank/DDBJ databases">
        <authorList>
            <person name="Kim M.K."/>
        </authorList>
    </citation>
    <scope>NUCLEOTIDE SEQUENCE [LARGE SCALE GENOMIC DNA]</scope>
    <source>
        <strain evidence="6 7">17J57-3</strain>
    </source>
</reference>
<feature type="transmembrane region" description="Helical" evidence="5">
    <location>
        <begin position="60"/>
        <end position="76"/>
    </location>
</feature>
<gene>
    <name evidence="6" type="ORF">G3574_00770</name>
</gene>
<feature type="transmembrane region" description="Helical" evidence="5">
    <location>
        <begin position="6"/>
        <end position="23"/>
    </location>
</feature>
<organism evidence="6 7">
    <name type="scientific">Noviherbaspirillum galbum</name>
    <dbReference type="NCBI Taxonomy" id="2709383"/>
    <lineage>
        <taxon>Bacteria</taxon>
        <taxon>Pseudomonadati</taxon>
        <taxon>Pseudomonadota</taxon>
        <taxon>Betaproteobacteria</taxon>
        <taxon>Burkholderiales</taxon>
        <taxon>Oxalobacteraceae</taxon>
        <taxon>Noviherbaspirillum</taxon>
    </lineage>
</organism>
<keyword evidence="5" id="KW-0472">Membrane</keyword>
<keyword evidence="2" id="KW-0125">Carotenoid biosynthesis</keyword>
<keyword evidence="5" id="KW-0812">Transmembrane</keyword>
<feature type="transmembrane region" description="Helical" evidence="5">
    <location>
        <begin position="82"/>
        <end position="99"/>
    </location>
</feature>
<dbReference type="Proteomes" id="UP000482155">
    <property type="component" value="Unassembled WGS sequence"/>
</dbReference>
<evidence type="ECO:0000256" key="5">
    <source>
        <dbReference type="SAM" id="Phobius"/>
    </source>
</evidence>
<dbReference type="PANTHER" id="PTHR31899:SF9">
    <property type="entry name" value="BETA-CAROTENE 3-HYDROXYLASE 1, CHLOROPLASTIC"/>
    <property type="match status" value="1"/>
</dbReference>
<dbReference type="InterPro" id="IPR045019">
    <property type="entry name" value="BETA-OHASE-like"/>
</dbReference>
<evidence type="ECO:0000256" key="3">
    <source>
        <dbReference type="ARBA" id="ARBA00023002"/>
    </source>
</evidence>
<dbReference type="EMBL" id="JAAIVB010000004">
    <property type="protein sequence ID" value="NEX59598.1"/>
    <property type="molecule type" value="Genomic_DNA"/>
</dbReference>
<keyword evidence="3" id="KW-0560">Oxidoreductase</keyword>
<evidence type="ECO:0000313" key="7">
    <source>
        <dbReference type="Proteomes" id="UP000482155"/>
    </source>
</evidence>
<dbReference type="RefSeq" id="WP_163959908.1">
    <property type="nucleotide sequence ID" value="NZ_JAAIVB010000004.1"/>
</dbReference>
<dbReference type="AlphaFoldDB" id="A0A6B3SG07"/>
<evidence type="ECO:0000256" key="1">
    <source>
        <dbReference type="ARBA" id="ARBA00009324"/>
    </source>
</evidence>
<proteinExistence type="inferred from homology"/>
<keyword evidence="5" id="KW-1133">Transmembrane helix</keyword>
<dbReference type="GO" id="GO:0016123">
    <property type="term" value="P:xanthophyll biosynthetic process"/>
    <property type="evidence" value="ECO:0007669"/>
    <property type="project" value="TreeGrafter"/>
</dbReference>
<name>A0A6B3SG07_9BURK</name>
<comment type="similarity">
    <text evidence="1">Belongs to the sterol desaturase family.</text>
</comment>
<dbReference type="GO" id="GO:0016119">
    <property type="term" value="P:carotene metabolic process"/>
    <property type="evidence" value="ECO:0007669"/>
    <property type="project" value="TreeGrafter"/>
</dbReference>